<evidence type="ECO:0000313" key="2">
    <source>
        <dbReference type="Proteomes" id="UP000737018"/>
    </source>
</evidence>
<comment type="caution">
    <text evidence="1">The sequence shown here is derived from an EMBL/GenBank/DDBJ whole genome shotgun (WGS) entry which is preliminary data.</text>
</comment>
<dbReference type="OrthoDB" id="59470at2759"/>
<keyword evidence="2" id="KW-1185">Reference proteome</keyword>
<name>A0A8J4QX00_9ROSI</name>
<dbReference type="EMBL" id="JRKL02002900">
    <property type="protein sequence ID" value="KAF3957155.1"/>
    <property type="molecule type" value="Genomic_DNA"/>
</dbReference>
<accession>A0A8J4QX00</accession>
<dbReference type="Proteomes" id="UP000737018">
    <property type="component" value="Unassembled WGS sequence"/>
</dbReference>
<gene>
    <name evidence="1" type="ORF">CMV_017799</name>
</gene>
<evidence type="ECO:0000313" key="1">
    <source>
        <dbReference type="EMBL" id="KAF3957155.1"/>
    </source>
</evidence>
<organism evidence="1 2">
    <name type="scientific">Castanea mollissima</name>
    <name type="common">Chinese chestnut</name>
    <dbReference type="NCBI Taxonomy" id="60419"/>
    <lineage>
        <taxon>Eukaryota</taxon>
        <taxon>Viridiplantae</taxon>
        <taxon>Streptophyta</taxon>
        <taxon>Embryophyta</taxon>
        <taxon>Tracheophyta</taxon>
        <taxon>Spermatophyta</taxon>
        <taxon>Magnoliopsida</taxon>
        <taxon>eudicotyledons</taxon>
        <taxon>Gunneridae</taxon>
        <taxon>Pentapetalae</taxon>
        <taxon>rosids</taxon>
        <taxon>fabids</taxon>
        <taxon>Fagales</taxon>
        <taxon>Fagaceae</taxon>
        <taxon>Castanea</taxon>
    </lineage>
</organism>
<dbReference type="AlphaFoldDB" id="A0A8J4QX00"/>
<reference evidence="1" key="1">
    <citation type="submission" date="2020-03" db="EMBL/GenBank/DDBJ databases">
        <title>Castanea mollissima Vanexum genome sequencing.</title>
        <authorList>
            <person name="Staton M."/>
        </authorList>
    </citation>
    <scope>NUCLEOTIDE SEQUENCE</scope>
    <source>
        <tissue evidence="1">Leaf</tissue>
    </source>
</reference>
<sequence length="186" mass="21327">MLFWAPSSKFVSGGWEPKQEKNEIHVIDDARTADRLINWINKQTVSSFGLDDEKFENQHLSSNVSDPLQIAQAFYDVRRHMCLLEYMYLSAQKLVLTQSVQFPVQEVTKRCVLLKCTESCAYSKPSISRELRDPNLFSFEDDLPFLVQGVTKGYVLLKCTESCAYSVFNSQVRETTERDGTSTLHP</sequence>
<proteinExistence type="predicted"/>
<protein>
    <submittedName>
        <fullName evidence="1">Uncharacterized protein</fullName>
    </submittedName>
</protein>